<proteinExistence type="inferred from homology"/>
<dbReference type="GO" id="GO:0005737">
    <property type="term" value="C:cytoplasm"/>
    <property type="evidence" value="ECO:0007669"/>
    <property type="project" value="TreeGrafter"/>
</dbReference>
<comment type="similarity">
    <text evidence="1 3">Belongs to the short-chain dehydrogenases/reductases (SDR) family.</text>
</comment>
<evidence type="ECO:0000256" key="3">
    <source>
        <dbReference type="RuleBase" id="RU000363"/>
    </source>
</evidence>
<organism evidence="4 5">
    <name type="scientific">Bicyclus anynana</name>
    <name type="common">Squinting bush brown butterfly</name>
    <dbReference type="NCBI Taxonomy" id="110368"/>
    <lineage>
        <taxon>Eukaryota</taxon>
        <taxon>Metazoa</taxon>
        <taxon>Ecdysozoa</taxon>
        <taxon>Arthropoda</taxon>
        <taxon>Hexapoda</taxon>
        <taxon>Insecta</taxon>
        <taxon>Pterygota</taxon>
        <taxon>Neoptera</taxon>
        <taxon>Endopterygota</taxon>
        <taxon>Lepidoptera</taxon>
        <taxon>Glossata</taxon>
        <taxon>Ditrysia</taxon>
        <taxon>Papilionoidea</taxon>
        <taxon>Nymphalidae</taxon>
        <taxon>Satyrinae</taxon>
        <taxon>Satyrini</taxon>
        <taxon>Mycalesina</taxon>
        <taxon>Bicyclus</taxon>
    </lineage>
</organism>
<evidence type="ECO:0000256" key="2">
    <source>
        <dbReference type="ARBA" id="ARBA00023002"/>
    </source>
</evidence>
<dbReference type="SUPFAM" id="SSF51735">
    <property type="entry name" value="NAD(P)-binding Rossmann-fold domains"/>
    <property type="match status" value="1"/>
</dbReference>
<protein>
    <submittedName>
        <fullName evidence="5">15-hydroxyprostaglandin dehydrogenase [NAD(+)]-like</fullName>
    </submittedName>
</protein>
<dbReference type="PRINTS" id="PR00080">
    <property type="entry name" value="SDRFAMILY"/>
</dbReference>
<dbReference type="KEGG" id="bany:112045574"/>
<evidence type="ECO:0000313" key="5">
    <source>
        <dbReference type="RefSeq" id="XP_023937594.1"/>
    </source>
</evidence>
<dbReference type="PRINTS" id="PR00081">
    <property type="entry name" value="GDHRDH"/>
</dbReference>
<evidence type="ECO:0000256" key="1">
    <source>
        <dbReference type="ARBA" id="ARBA00006484"/>
    </source>
</evidence>
<keyword evidence="4" id="KW-1185">Reference proteome</keyword>
<dbReference type="PROSITE" id="PS00061">
    <property type="entry name" value="ADH_SHORT"/>
    <property type="match status" value="1"/>
</dbReference>
<dbReference type="InterPro" id="IPR020904">
    <property type="entry name" value="Sc_DH/Rdtase_CS"/>
</dbReference>
<dbReference type="PANTHER" id="PTHR44229">
    <property type="entry name" value="15-HYDROXYPROSTAGLANDIN DEHYDROGENASE [NAD(+)]"/>
    <property type="match status" value="1"/>
</dbReference>
<keyword evidence="2" id="KW-0560">Oxidoreductase</keyword>
<dbReference type="OrthoDB" id="417891at2759"/>
<evidence type="ECO:0000313" key="4">
    <source>
        <dbReference type="Proteomes" id="UP001652582"/>
    </source>
</evidence>
<gene>
    <name evidence="5" type="primary">LOC112045574</name>
</gene>
<dbReference type="GeneID" id="112045574"/>
<dbReference type="AlphaFoldDB" id="A0A6J1MST7"/>
<name>A0A6J1MST7_BICAN</name>
<dbReference type="InterPro" id="IPR036291">
    <property type="entry name" value="NAD(P)-bd_dom_sf"/>
</dbReference>
<dbReference type="InterPro" id="IPR002347">
    <property type="entry name" value="SDR_fam"/>
</dbReference>
<accession>A0A6J1MST7</accession>
<dbReference type="GO" id="GO:0016616">
    <property type="term" value="F:oxidoreductase activity, acting on the CH-OH group of donors, NAD or NADP as acceptor"/>
    <property type="evidence" value="ECO:0007669"/>
    <property type="project" value="TreeGrafter"/>
</dbReference>
<dbReference type="RefSeq" id="XP_023937594.1">
    <property type="nucleotide sequence ID" value="XM_024081826.2"/>
</dbReference>
<dbReference type="Gene3D" id="3.40.50.720">
    <property type="entry name" value="NAD(P)-binding Rossmann-like Domain"/>
    <property type="match status" value="1"/>
</dbReference>
<dbReference type="PANTHER" id="PTHR44229:SF8">
    <property type="entry name" value="ALCOHOL DEHYDROGENASE-RELATED"/>
    <property type="match status" value="1"/>
</dbReference>
<dbReference type="Pfam" id="PF00106">
    <property type="entry name" value="adh_short"/>
    <property type="match status" value="1"/>
</dbReference>
<dbReference type="Proteomes" id="UP001652582">
    <property type="component" value="Chromosome 19"/>
</dbReference>
<reference evidence="5" key="1">
    <citation type="submission" date="2025-08" db="UniProtKB">
        <authorList>
            <consortium name="RefSeq"/>
        </authorList>
    </citation>
    <scope>IDENTIFICATION</scope>
</reference>
<sequence>MAQEWQVEGKNFLITGGASGLGAAYVEAFLKLGAENVAILDINEKRGKEFAAKLSETYESKAIFIKCDVSNEEEIKNSFEQVLTAFKRIDVIINNAGVMDDSIDVWRLSCDINWQGLVSFTRKGIEHMRKDKDGSGGTIINISSTAALTRVDILPTYCGSKAAVLHFSRSLSSQEFYDNTGVRILTLCLGPTATPLLDNIEPKTIDQKFSKSFLAYTTAYPYSNQSIESAVTAFVKMFREGNPGSVWLAARDRTGQDITSVLDEAENVVKNIVFPSDVPAYAK</sequence>